<keyword evidence="1 5" id="KW-0489">Methyltransferase</keyword>
<dbReference type="RefSeq" id="WP_075729292.1">
    <property type="nucleotide sequence ID" value="NZ_BJNB01000029.1"/>
</dbReference>
<feature type="domain" description="Methyltransferase" evidence="4">
    <location>
        <begin position="26"/>
        <end position="117"/>
    </location>
</feature>
<name>A0A1L7CKF3_CORFL</name>
<dbReference type="Pfam" id="PF13649">
    <property type="entry name" value="Methyltransf_25"/>
    <property type="match status" value="1"/>
</dbReference>
<dbReference type="GeneID" id="82879729"/>
<organism evidence="5 7">
    <name type="scientific">Corynebacterium flavescens</name>
    <dbReference type="NCBI Taxonomy" id="28028"/>
    <lineage>
        <taxon>Bacteria</taxon>
        <taxon>Bacillati</taxon>
        <taxon>Actinomycetota</taxon>
        <taxon>Actinomycetes</taxon>
        <taxon>Mycobacteriales</taxon>
        <taxon>Corynebacteriaceae</taxon>
        <taxon>Corynebacterium</taxon>
    </lineage>
</organism>
<reference evidence="6 8" key="2">
    <citation type="submission" date="2019-06" db="EMBL/GenBank/DDBJ databases">
        <title>Whole genome shotgun sequence of Corynebacterium flavescens NBRC 14136.</title>
        <authorList>
            <person name="Hosoyama A."/>
            <person name="Uohara A."/>
            <person name="Ohji S."/>
            <person name="Ichikawa N."/>
        </authorList>
    </citation>
    <scope>NUCLEOTIDE SEQUENCE [LARGE SCALE GENOMIC DNA]</scope>
    <source>
        <strain evidence="6 8">NBRC 14136</strain>
    </source>
</reference>
<sequence length="201" mass="22737">MKDYWNHNTVYHPELLASVPHHDSRILDVGCGDGLLLQKIASRTKHITGIDPDAVALSRARARLSIPSKARFICGDFLTSSELDTQRFDLIVCVAALHHMPLIPALERMRLLLRPGGQLRIVGLARNKSMFDWVISGLLLVPIRLMSKAHRESGYPNMTTAQPLESFTEIRGAAARILPGSRVRRRFYYRYTLAWTKPHDS</sequence>
<dbReference type="GO" id="GO:0008168">
    <property type="term" value="F:methyltransferase activity"/>
    <property type="evidence" value="ECO:0007669"/>
    <property type="project" value="UniProtKB-KW"/>
</dbReference>
<dbReference type="Gene3D" id="3.40.50.150">
    <property type="entry name" value="Vaccinia Virus protein VP39"/>
    <property type="match status" value="1"/>
</dbReference>
<dbReference type="InterPro" id="IPR041698">
    <property type="entry name" value="Methyltransf_25"/>
</dbReference>
<dbReference type="PANTHER" id="PTHR43464">
    <property type="entry name" value="METHYLTRANSFERASE"/>
    <property type="match status" value="1"/>
</dbReference>
<proteinExistence type="predicted"/>
<dbReference type="InterPro" id="IPR029063">
    <property type="entry name" value="SAM-dependent_MTases_sf"/>
</dbReference>
<evidence type="ECO:0000313" key="5">
    <source>
        <dbReference type="EMBL" id="APT86295.1"/>
    </source>
</evidence>
<evidence type="ECO:0000256" key="3">
    <source>
        <dbReference type="ARBA" id="ARBA00022691"/>
    </source>
</evidence>
<keyword evidence="3" id="KW-0949">S-adenosyl-L-methionine</keyword>
<dbReference type="CDD" id="cd02440">
    <property type="entry name" value="AdoMet_MTases"/>
    <property type="match status" value="1"/>
</dbReference>
<dbReference type="PANTHER" id="PTHR43464:SF19">
    <property type="entry name" value="UBIQUINONE BIOSYNTHESIS O-METHYLTRANSFERASE, MITOCHONDRIAL"/>
    <property type="match status" value="1"/>
</dbReference>
<dbReference type="OrthoDB" id="6064711at2"/>
<dbReference type="EMBL" id="BJNB01000029">
    <property type="protein sequence ID" value="GEB98289.1"/>
    <property type="molecule type" value="Genomic_DNA"/>
</dbReference>
<dbReference type="AlphaFoldDB" id="A0A1L7CKF3"/>
<dbReference type="Proteomes" id="UP000185479">
    <property type="component" value="Chromosome"/>
</dbReference>
<dbReference type="GO" id="GO:0032259">
    <property type="term" value="P:methylation"/>
    <property type="evidence" value="ECO:0007669"/>
    <property type="project" value="UniProtKB-KW"/>
</dbReference>
<dbReference type="KEGG" id="cfc:CFLV_03215"/>
<protein>
    <submittedName>
        <fullName evidence="5 6">Methyltransferase</fullName>
    </submittedName>
</protein>
<evidence type="ECO:0000313" key="7">
    <source>
        <dbReference type="Proteomes" id="UP000185479"/>
    </source>
</evidence>
<accession>A0A1L7CKF3</accession>
<evidence type="ECO:0000313" key="8">
    <source>
        <dbReference type="Proteomes" id="UP000315353"/>
    </source>
</evidence>
<evidence type="ECO:0000256" key="2">
    <source>
        <dbReference type="ARBA" id="ARBA00022679"/>
    </source>
</evidence>
<dbReference type="SUPFAM" id="SSF53335">
    <property type="entry name" value="S-adenosyl-L-methionine-dependent methyltransferases"/>
    <property type="match status" value="1"/>
</dbReference>
<evidence type="ECO:0000313" key="6">
    <source>
        <dbReference type="EMBL" id="GEB98289.1"/>
    </source>
</evidence>
<gene>
    <name evidence="6" type="ORF">CFL01nite_17840</name>
    <name evidence="5" type="ORF">CFLV_03215</name>
</gene>
<evidence type="ECO:0000259" key="4">
    <source>
        <dbReference type="Pfam" id="PF13649"/>
    </source>
</evidence>
<dbReference type="EMBL" id="CP009246">
    <property type="protein sequence ID" value="APT86295.1"/>
    <property type="molecule type" value="Genomic_DNA"/>
</dbReference>
<keyword evidence="7" id="KW-1185">Reference proteome</keyword>
<reference evidence="5 7" key="1">
    <citation type="submission" date="2014-08" db="EMBL/GenBank/DDBJ databases">
        <title>Complete genome sequence of Corynebacterium flavescens OJ8(T)(=DSM 20296(T)), isolated from cheese.</title>
        <authorList>
            <person name="Ruckert C."/>
            <person name="Albersmeier A."/>
            <person name="Winkler A."/>
            <person name="Kalinowski J."/>
        </authorList>
    </citation>
    <scope>NUCLEOTIDE SEQUENCE [LARGE SCALE GENOMIC DNA]</scope>
    <source>
        <strain evidence="5 7">OJ8</strain>
    </source>
</reference>
<dbReference type="Proteomes" id="UP000315353">
    <property type="component" value="Unassembled WGS sequence"/>
</dbReference>
<keyword evidence="2 5" id="KW-0808">Transferase</keyword>
<evidence type="ECO:0000256" key="1">
    <source>
        <dbReference type="ARBA" id="ARBA00022603"/>
    </source>
</evidence>